<evidence type="ECO:0000313" key="2">
    <source>
        <dbReference type="EMBL" id="SHN62504.1"/>
    </source>
</evidence>
<dbReference type="PANTHER" id="PTHR12110:SF48">
    <property type="entry name" value="BLL3656 PROTEIN"/>
    <property type="match status" value="1"/>
</dbReference>
<dbReference type="EMBL" id="FRDF01000015">
    <property type="protein sequence ID" value="SHN62504.1"/>
    <property type="molecule type" value="Genomic_DNA"/>
</dbReference>
<dbReference type="Proteomes" id="UP000184391">
    <property type="component" value="Unassembled WGS sequence"/>
</dbReference>
<dbReference type="Pfam" id="PF01261">
    <property type="entry name" value="AP_endonuc_2"/>
    <property type="match status" value="1"/>
</dbReference>
<evidence type="ECO:0000313" key="3">
    <source>
        <dbReference type="Proteomes" id="UP000184391"/>
    </source>
</evidence>
<name>A0A1M7SVT2_9SPHN</name>
<dbReference type="Gene3D" id="3.20.20.150">
    <property type="entry name" value="Divalent-metal-dependent TIM barrel enzymes"/>
    <property type="match status" value="1"/>
</dbReference>
<reference evidence="3" key="1">
    <citation type="submission" date="2016-12" db="EMBL/GenBank/DDBJ databases">
        <authorList>
            <person name="Varghese N."/>
            <person name="Submissions S."/>
        </authorList>
    </citation>
    <scope>NUCLEOTIDE SEQUENCE [LARGE SCALE GENOMIC DNA]</scope>
    <source>
        <strain evidence="3">DSM 11032</strain>
    </source>
</reference>
<protein>
    <recommendedName>
        <fullName evidence="1">Xylose isomerase-like TIM barrel domain-containing protein</fullName>
    </recommendedName>
</protein>
<evidence type="ECO:0000259" key="1">
    <source>
        <dbReference type="Pfam" id="PF01261"/>
    </source>
</evidence>
<keyword evidence="3" id="KW-1185">Reference proteome</keyword>
<dbReference type="InterPro" id="IPR050312">
    <property type="entry name" value="IolE/XylAMocC-like"/>
</dbReference>
<dbReference type="SUPFAM" id="SSF51658">
    <property type="entry name" value="Xylose isomerase-like"/>
    <property type="match status" value="1"/>
</dbReference>
<sequence length="276" mass="29864">MVAASLREPLPVPDRLISLAAGIMPEATPSQLIECAAASEFDFGGMWAERETWTSATTRAIRRQARDAGVQLLDLEVAWIMPGPPDPWLTELVDIAAELGARNLLCVSSDPDMAAATAKFQAMVDRAQGTGVRVNLEFGIFTEVKTIHMASTILEAIEGEAKALLIDTLHWARSGGTAEDLAAIPHEWLSYCQPCDAPADGPDLMNFDAIIDDAINRRMPLGKGGLPLAAMVDTLPGHLPLAVEERSAALRETFPDLAERAREVARTSRAWLDRQS</sequence>
<feature type="domain" description="Xylose isomerase-like TIM barrel" evidence="1">
    <location>
        <begin position="40"/>
        <end position="246"/>
    </location>
</feature>
<dbReference type="PANTHER" id="PTHR12110">
    <property type="entry name" value="HYDROXYPYRUVATE ISOMERASE"/>
    <property type="match status" value="1"/>
</dbReference>
<organism evidence="2 3">
    <name type="scientific">Erythrobacter sanguineus</name>
    <dbReference type="NCBI Taxonomy" id="198312"/>
    <lineage>
        <taxon>Bacteria</taxon>
        <taxon>Pseudomonadati</taxon>
        <taxon>Pseudomonadota</taxon>
        <taxon>Alphaproteobacteria</taxon>
        <taxon>Sphingomonadales</taxon>
        <taxon>Erythrobacteraceae</taxon>
        <taxon>Erythrobacter/Porphyrobacter group</taxon>
        <taxon>Erythrobacter</taxon>
    </lineage>
</organism>
<accession>A0A1M7SVT2</accession>
<gene>
    <name evidence="2" type="ORF">SAMN02745193_02447</name>
</gene>
<proteinExistence type="predicted"/>
<dbReference type="InterPro" id="IPR013022">
    <property type="entry name" value="Xyl_isomerase-like_TIM-brl"/>
</dbReference>
<dbReference type="STRING" id="198312.SAMN02745193_02447"/>
<dbReference type="InterPro" id="IPR036237">
    <property type="entry name" value="Xyl_isomerase-like_sf"/>
</dbReference>
<dbReference type="AlphaFoldDB" id="A0A1M7SVT2"/>